<name>A0A8I1SWN0_THIA3</name>
<reference evidence="1" key="1">
    <citation type="submission" date="2021-02" db="EMBL/GenBank/DDBJ databases">
        <title>Thiocyanate and organic carbon inputs drive convergent selection for specific autotrophic Afipia and Thiobacillus strains within complex microbiomes.</title>
        <authorList>
            <person name="Huddy R.J."/>
            <person name="Sachdeva R."/>
            <person name="Kadzinga F."/>
            <person name="Kantor R.S."/>
            <person name="Harrison S.T.L."/>
            <person name="Banfield J.F."/>
        </authorList>
    </citation>
    <scope>NUCLEOTIDE SEQUENCE</scope>
    <source>
        <strain evidence="1">SCN18_13_7_16_R3_B_64_19</strain>
    </source>
</reference>
<sequence>MTFEQKKFPNHPAHPERICWGCSRYCPADSMRCGNGSERTQHPVELLGEDWMDFGLDAKEAKKAK</sequence>
<gene>
    <name evidence="1" type="ORF">J0I24_14960</name>
</gene>
<dbReference type="AlphaFoldDB" id="A0A8I1SWN0"/>
<dbReference type="OrthoDB" id="6992469at2"/>
<dbReference type="RefSeq" id="WP_079668507.1">
    <property type="nucleotide sequence ID" value="NC_014145.1"/>
</dbReference>
<evidence type="ECO:0000313" key="2">
    <source>
        <dbReference type="Proteomes" id="UP000664800"/>
    </source>
</evidence>
<dbReference type="InterPro" id="IPR021430">
    <property type="entry name" value="DUF3079"/>
</dbReference>
<proteinExistence type="predicted"/>
<accession>A0A8I1SWN0</accession>
<dbReference type="EMBL" id="JAFKMR010000034">
    <property type="protein sequence ID" value="MBN8745582.1"/>
    <property type="molecule type" value="Genomic_DNA"/>
</dbReference>
<dbReference type="Proteomes" id="UP000664800">
    <property type="component" value="Unassembled WGS sequence"/>
</dbReference>
<comment type="caution">
    <text evidence="1">The sequence shown here is derived from an EMBL/GenBank/DDBJ whole genome shotgun (WGS) entry which is preliminary data.</text>
</comment>
<protein>
    <submittedName>
        <fullName evidence="1">DUF3079 domain-containing protein</fullName>
    </submittedName>
</protein>
<evidence type="ECO:0000313" key="1">
    <source>
        <dbReference type="EMBL" id="MBN8745582.1"/>
    </source>
</evidence>
<dbReference type="Pfam" id="PF11278">
    <property type="entry name" value="DUF3079"/>
    <property type="match status" value="1"/>
</dbReference>
<organism evidence="1 2">
    <name type="scientific">Thiomonas arsenitoxydans (strain DSM 22701 / CIP 110005 / 3As)</name>
    <dbReference type="NCBI Taxonomy" id="426114"/>
    <lineage>
        <taxon>Bacteria</taxon>
        <taxon>Pseudomonadati</taxon>
        <taxon>Pseudomonadota</taxon>
        <taxon>Betaproteobacteria</taxon>
        <taxon>Burkholderiales</taxon>
        <taxon>Thiomonas</taxon>
    </lineage>
</organism>